<evidence type="ECO:0000313" key="1">
    <source>
        <dbReference type="EMBL" id="CAG8600352.1"/>
    </source>
</evidence>
<accession>A0ACA9MLH3</accession>
<reference evidence="1" key="1">
    <citation type="submission" date="2021-06" db="EMBL/GenBank/DDBJ databases">
        <authorList>
            <person name="Kallberg Y."/>
            <person name="Tangrot J."/>
            <person name="Rosling A."/>
        </authorList>
    </citation>
    <scope>NUCLEOTIDE SEQUENCE</scope>
    <source>
        <strain evidence="1">IL203A</strain>
    </source>
</reference>
<proteinExistence type="predicted"/>
<comment type="caution">
    <text evidence="1">The sequence shown here is derived from an EMBL/GenBank/DDBJ whole genome shotgun (WGS) entry which is preliminary data.</text>
</comment>
<feature type="non-terminal residue" evidence="1">
    <location>
        <position position="1"/>
    </location>
</feature>
<gene>
    <name evidence="1" type="ORF">DHETER_LOCUS7220</name>
</gene>
<evidence type="ECO:0000313" key="2">
    <source>
        <dbReference type="Proteomes" id="UP000789702"/>
    </source>
</evidence>
<sequence length="103" mass="12198">LTTSNFEFESVNDEFDEQLDNEFGKQLELYKGQRFKMVKEAYTIVKLFAYLNRFRIRKGYVEKDATGIYEISRSFIYYHADKLQNKDKSYKTKGSGSCQTNCK</sequence>
<protein>
    <submittedName>
        <fullName evidence="1">15023_t:CDS:1</fullName>
    </submittedName>
</protein>
<dbReference type="Proteomes" id="UP000789702">
    <property type="component" value="Unassembled WGS sequence"/>
</dbReference>
<dbReference type="EMBL" id="CAJVPU010009950">
    <property type="protein sequence ID" value="CAG8600352.1"/>
    <property type="molecule type" value="Genomic_DNA"/>
</dbReference>
<organism evidence="1 2">
    <name type="scientific">Dentiscutata heterogama</name>
    <dbReference type="NCBI Taxonomy" id="1316150"/>
    <lineage>
        <taxon>Eukaryota</taxon>
        <taxon>Fungi</taxon>
        <taxon>Fungi incertae sedis</taxon>
        <taxon>Mucoromycota</taxon>
        <taxon>Glomeromycotina</taxon>
        <taxon>Glomeromycetes</taxon>
        <taxon>Diversisporales</taxon>
        <taxon>Gigasporaceae</taxon>
        <taxon>Dentiscutata</taxon>
    </lineage>
</organism>
<name>A0ACA9MLH3_9GLOM</name>
<keyword evidence="2" id="KW-1185">Reference proteome</keyword>